<evidence type="ECO:0000313" key="6">
    <source>
        <dbReference type="Proteomes" id="UP000011750"/>
    </source>
</evidence>
<dbReference type="InterPro" id="IPR000095">
    <property type="entry name" value="CRIB_dom"/>
</dbReference>
<feature type="domain" description="CRIB" evidence="3">
    <location>
        <begin position="92"/>
        <end position="105"/>
    </location>
</feature>
<reference evidence="5 6" key="2">
    <citation type="journal article" date="2018" name="Hortic Res">
        <title>Improved Brassica rapa reference genome by single-molecule sequencing and chromosome conformation capture technologies.</title>
        <authorList>
            <person name="Zhang L."/>
            <person name="Cai X."/>
            <person name="Wu J."/>
            <person name="Liu M."/>
            <person name="Grob S."/>
            <person name="Cheng F."/>
            <person name="Liang J."/>
            <person name="Cai C."/>
            <person name="Liu Z."/>
            <person name="Liu B."/>
            <person name="Wang F."/>
            <person name="Li S."/>
            <person name="Liu F."/>
            <person name="Li X."/>
            <person name="Cheng L."/>
            <person name="Yang W."/>
            <person name="Li M.H."/>
            <person name="Grossniklaus U."/>
            <person name="Zheng H."/>
            <person name="Wang X."/>
        </authorList>
    </citation>
    <scope>NUCLEOTIDE SEQUENCE [LARGE SCALE GENOMIC DNA]</scope>
    <source>
        <strain evidence="5 6">cv. Chiifu-401-42</strain>
    </source>
</reference>
<evidence type="ECO:0000259" key="4">
    <source>
        <dbReference type="PROSITE" id="PS50238"/>
    </source>
</evidence>
<dbReference type="STRING" id="51351.M4CCW2"/>
<evidence type="ECO:0000256" key="2">
    <source>
        <dbReference type="SAM" id="MobiDB-lite"/>
    </source>
</evidence>
<dbReference type="SMART" id="SM00324">
    <property type="entry name" value="RhoGAP"/>
    <property type="match status" value="1"/>
</dbReference>
<dbReference type="PROSITE" id="PS51257">
    <property type="entry name" value="PROKAR_LIPOPROTEIN"/>
    <property type="match status" value="1"/>
</dbReference>
<dbReference type="OMA" id="FCAMEIG"/>
<feature type="domain" description="Rho-GAP" evidence="4">
    <location>
        <begin position="104"/>
        <end position="283"/>
    </location>
</feature>
<accession>M4CCW2</accession>
<dbReference type="PROSITE" id="PS50238">
    <property type="entry name" value="RHOGAP"/>
    <property type="match status" value="1"/>
</dbReference>
<evidence type="ECO:0000259" key="3">
    <source>
        <dbReference type="PROSITE" id="PS50108"/>
    </source>
</evidence>
<dbReference type="CDD" id="cd00159">
    <property type="entry name" value="RhoGAP"/>
    <property type="match status" value="1"/>
</dbReference>
<evidence type="ECO:0000313" key="5">
    <source>
        <dbReference type="EnsemblPlants" id="Bra002043.1-P"/>
    </source>
</evidence>
<organism evidence="5 6">
    <name type="scientific">Brassica campestris</name>
    <name type="common">Field mustard</name>
    <dbReference type="NCBI Taxonomy" id="3711"/>
    <lineage>
        <taxon>Eukaryota</taxon>
        <taxon>Viridiplantae</taxon>
        <taxon>Streptophyta</taxon>
        <taxon>Embryophyta</taxon>
        <taxon>Tracheophyta</taxon>
        <taxon>Spermatophyta</taxon>
        <taxon>Magnoliopsida</taxon>
        <taxon>eudicotyledons</taxon>
        <taxon>Gunneridae</taxon>
        <taxon>Pentapetalae</taxon>
        <taxon>rosids</taxon>
        <taxon>malvids</taxon>
        <taxon>Brassicales</taxon>
        <taxon>Brassicaceae</taxon>
        <taxon>Brassiceae</taxon>
        <taxon>Brassica</taxon>
    </lineage>
</organism>
<feature type="region of interest" description="Disordered" evidence="2">
    <location>
        <begin position="285"/>
        <end position="305"/>
    </location>
</feature>
<dbReference type="InterPro" id="IPR044785">
    <property type="entry name" value="RopGAP1-5"/>
</dbReference>
<dbReference type="PROSITE" id="PS50108">
    <property type="entry name" value="CRIB"/>
    <property type="match status" value="1"/>
</dbReference>
<evidence type="ECO:0008006" key="7">
    <source>
        <dbReference type="Google" id="ProtNLM"/>
    </source>
</evidence>
<dbReference type="Proteomes" id="UP000011750">
    <property type="component" value="Chromosome A10"/>
</dbReference>
<dbReference type="Gene3D" id="1.10.555.10">
    <property type="entry name" value="Rho GTPase activation protein"/>
    <property type="match status" value="1"/>
</dbReference>
<dbReference type="Pfam" id="PF00620">
    <property type="entry name" value="RhoGAP"/>
    <property type="match status" value="1"/>
</dbReference>
<dbReference type="AlphaFoldDB" id="M4CCW2"/>
<dbReference type="PANTHER" id="PTHR23177:SF65">
    <property type="entry name" value="RHO GTPASE-ACTIVATING PROTEIN 4"/>
    <property type="match status" value="1"/>
</dbReference>
<dbReference type="SUPFAM" id="SSF48350">
    <property type="entry name" value="GTPase activation domain, GAP"/>
    <property type="match status" value="1"/>
</dbReference>
<dbReference type="InterPro" id="IPR008936">
    <property type="entry name" value="Rho_GTPase_activation_prot"/>
</dbReference>
<dbReference type="EnsemblPlants" id="Bra002043.1">
    <property type="protein sequence ID" value="Bra002043.1-P"/>
    <property type="gene ID" value="Bra002043"/>
</dbReference>
<reference evidence="5" key="3">
    <citation type="submission" date="2023-03" db="UniProtKB">
        <authorList>
            <consortium name="EnsemblPlants"/>
        </authorList>
    </citation>
    <scope>IDENTIFICATION</scope>
    <source>
        <strain evidence="5">cv. Chiifu-401-42</strain>
    </source>
</reference>
<dbReference type="CDD" id="cd00132">
    <property type="entry name" value="CRIB"/>
    <property type="match status" value="1"/>
</dbReference>
<dbReference type="FunCoup" id="M4CCW2">
    <property type="interactions" value="850"/>
</dbReference>
<feature type="region of interest" description="Disordered" evidence="2">
    <location>
        <begin position="1"/>
        <end position="58"/>
    </location>
</feature>
<dbReference type="InParanoid" id="M4CCW2"/>
<reference evidence="5 6" key="1">
    <citation type="journal article" date="2011" name="Nat. Genet.">
        <title>The genome of the mesopolyploid crop species Brassica rapa.</title>
        <authorList>
            <consortium name="Brassica rapa Genome Sequencing Project Consortium"/>
            <person name="Wang X."/>
            <person name="Wang H."/>
            <person name="Wang J."/>
            <person name="Sun R."/>
            <person name="Wu J."/>
            <person name="Liu S."/>
            <person name="Bai Y."/>
            <person name="Mun J.H."/>
            <person name="Bancroft I."/>
            <person name="Cheng F."/>
            <person name="Huang S."/>
            <person name="Li X."/>
            <person name="Hua W."/>
            <person name="Wang J."/>
            <person name="Wang X."/>
            <person name="Freeling M."/>
            <person name="Pires J.C."/>
            <person name="Paterson A.H."/>
            <person name="Chalhoub B."/>
            <person name="Wang B."/>
            <person name="Hayward A."/>
            <person name="Sharpe A.G."/>
            <person name="Park B.S."/>
            <person name="Weisshaar B."/>
            <person name="Liu B."/>
            <person name="Li B."/>
            <person name="Liu B."/>
            <person name="Tong C."/>
            <person name="Song C."/>
            <person name="Duran C."/>
            <person name="Peng C."/>
            <person name="Geng C."/>
            <person name="Koh C."/>
            <person name="Lin C."/>
            <person name="Edwards D."/>
            <person name="Mu D."/>
            <person name="Shen D."/>
            <person name="Soumpourou E."/>
            <person name="Li F."/>
            <person name="Fraser F."/>
            <person name="Conant G."/>
            <person name="Lassalle G."/>
            <person name="King G.J."/>
            <person name="Bonnema G."/>
            <person name="Tang H."/>
            <person name="Wang H."/>
            <person name="Belcram H."/>
            <person name="Zhou H."/>
            <person name="Hirakawa H."/>
            <person name="Abe H."/>
            <person name="Guo H."/>
            <person name="Wang H."/>
            <person name="Jin H."/>
            <person name="Parkin I.A."/>
            <person name="Batley J."/>
            <person name="Kim J.S."/>
            <person name="Just J."/>
            <person name="Li J."/>
            <person name="Xu J."/>
            <person name="Deng J."/>
            <person name="Kim J.A."/>
            <person name="Li J."/>
            <person name="Yu J."/>
            <person name="Meng J."/>
            <person name="Wang J."/>
            <person name="Min J."/>
            <person name="Poulain J."/>
            <person name="Wang J."/>
            <person name="Hatakeyama K."/>
            <person name="Wu K."/>
            <person name="Wang L."/>
            <person name="Fang L."/>
            <person name="Trick M."/>
            <person name="Links M.G."/>
            <person name="Zhao M."/>
            <person name="Jin M."/>
            <person name="Ramchiary N."/>
            <person name="Drou N."/>
            <person name="Berkman P.J."/>
            <person name="Cai Q."/>
            <person name="Huang Q."/>
            <person name="Li R."/>
            <person name="Tabata S."/>
            <person name="Cheng S."/>
            <person name="Zhang S."/>
            <person name="Zhang S."/>
            <person name="Huang S."/>
            <person name="Sato S."/>
            <person name="Sun S."/>
            <person name="Kwon S.J."/>
            <person name="Choi S.R."/>
            <person name="Lee T.H."/>
            <person name="Fan W."/>
            <person name="Zhao X."/>
            <person name="Tan X."/>
            <person name="Xu X."/>
            <person name="Wang Y."/>
            <person name="Qiu Y."/>
            <person name="Yin Y."/>
            <person name="Li Y."/>
            <person name="Du Y."/>
            <person name="Liao Y."/>
            <person name="Lim Y."/>
            <person name="Narusaka Y."/>
            <person name="Wang Y."/>
            <person name="Wang Z."/>
            <person name="Li Z."/>
            <person name="Wang Z."/>
            <person name="Xiong Z."/>
            <person name="Zhang Z."/>
        </authorList>
    </citation>
    <scope>NUCLEOTIDE SEQUENCE [LARGE SCALE GENOMIC DNA]</scope>
    <source>
        <strain evidence="5 6">cv. Chiifu-401-42</strain>
    </source>
</reference>
<sequence>MAKVLNSTQSCRFPSPSSSSSSTSCGGVNDGNRDPHSLFNISREEEEEEEERSEKEEERFELSSALEILVSAIRRSVIGGCVGEEDLCSMEIGVPSDVRHVAHVTFDRFHGFLGLPVEFEPEVPRRAPSASRGGLQVEGIFRINGENGQEEYTREELNKGVIPDNIDVHCLASLIKAWFRELPTGVLDSLSPEQVMESETEDECAELVKLLPPTEASLLDWSINLMADVVEMEHLNKMNARNIAMVFAPNMTQMLDPLTALMYAVKVMNFLKTLIVKTLKERKESRDRLVQGSNPGPRDHNGDQSSRQLLHLMKANEEEAVVDTFEVEMKEKEESSELQELVGLKSSLIKSCQYGKGGFGEKQNGWEEERKMKRTMSNASSIVGPSPLKATKTVLLQKPDSAKAFDSFLEKRKPTVSIASPLSTREELRESLPKAEPSSKETVVGKSSDNNGEASGGSDTDDWSAVQERALVQALKTFPKETSQLQLFLGRR</sequence>
<dbReference type="PANTHER" id="PTHR23177">
    <property type="entry name" value="MKIAA1688 PROTEIN"/>
    <property type="match status" value="1"/>
</dbReference>
<keyword evidence="6" id="KW-1185">Reference proteome</keyword>
<keyword evidence="1" id="KW-0343">GTPase activation</keyword>
<name>M4CCW2_BRACM</name>
<dbReference type="Gramene" id="Bra002043.1">
    <property type="protein sequence ID" value="Bra002043.1-P"/>
    <property type="gene ID" value="Bra002043"/>
</dbReference>
<dbReference type="HOGENOM" id="CLU_031591_1_1_1"/>
<dbReference type="eggNOG" id="KOG4270">
    <property type="taxonomic scope" value="Eukaryota"/>
</dbReference>
<protein>
    <recommendedName>
        <fullName evidence="7">Rho-GAP domain-containing protein</fullName>
    </recommendedName>
</protein>
<feature type="compositionally biased region" description="Basic and acidic residues" evidence="2">
    <location>
        <begin position="424"/>
        <end position="439"/>
    </location>
</feature>
<dbReference type="InterPro" id="IPR000198">
    <property type="entry name" value="RhoGAP_dom"/>
</dbReference>
<feature type="compositionally biased region" description="Low complexity" evidence="2">
    <location>
        <begin position="7"/>
        <end position="25"/>
    </location>
</feature>
<dbReference type="eggNOG" id="KOG0724">
    <property type="taxonomic scope" value="Eukaryota"/>
</dbReference>
<dbReference type="GO" id="GO:0005096">
    <property type="term" value="F:GTPase activator activity"/>
    <property type="evidence" value="ECO:0007669"/>
    <property type="project" value="UniProtKB-KW"/>
</dbReference>
<proteinExistence type="predicted"/>
<dbReference type="SMART" id="SM00285">
    <property type="entry name" value="PBD"/>
    <property type="match status" value="1"/>
</dbReference>
<feature type="region of interest" description="Disordered" evidence="2">
    <location>
        <begin position="420"/>
        <end position="465"/>
    </location>
</feature>
<evidence type="ECO:0000256" key="1">
    <source>
        <dbReference type="ARBA" id="ARBA00022468"/>
    </source>
</evidence>
<dbReference type="GO" id="GO:0007165">
    <property type="term" value="P:signal transduction"/>
    <property type="evidence" value="ECO:0007669"/>
    <property type="project" value="InterPro"/>
</dbReference>